<dbReference type="InParanoid" id="F6T0B7"/>
<dbReference type="SMR" id="F6T0B7"/>
<dbReference type="Pfam" id="PF00076">
    <property type="entry name" value="RRM_1"/>
    <property type="match status" value="2"/>
</dbReference>
<evidence type="ECO:0000259" key="3">
    <source>
        <dbReference type="PROSITE" id="PS50102"/>
    </source>
</evidence>
<dbReference type="CDD" id="cd12343">
    <property type="entry name" value="RRM1_2_CoAA_like"/>
    <property type="match status" value="1"/>
</dbReference>
<dbReference type="GO" id="GO:0003729">
    <property type="term" value="F:mRNA binding"/>
    <property type="evidence" value="ECO:0000318"/>
    <property type="project" value="GO_Central"/>
</dbReference>
<dbReference type="PROSITE" id="PS50102">
    <property type="entry name" value="RRM"/>
    <property type="match status" value="2"/>
</dbReference>
<feature type="domain" description="RRM" evidence="3">
    <location>
        <begin position="78"/>
        <end position="148"/>
    </location>
</feature>
<dbReference type="SUPFAM" id="SSF54928">
    <property type="entry name" value="RNA-binding domain, RBD"/>
    <property type="match status" value="2"/>
</dbReference>
<dbReference type="SMART" id="SM00360">
    <property type="entry name" value="RRM"/>
    <property type="match status" value="2"/>
</dbReference>
<dbReference type="InterPro" id="IPR050502">
    <property type="entry name" value="Euk_RNA-bind_prot"/>
</dbReference>
<accession>F6T0B7</accession>
<dbReference type="FunCoup" id="F6T0B7">
    <property type="interactions" value="7"/>
</dbReference>
<dbReference type="GeneID" id="100180966"/>
<evidence type="ECO:0000313" key="5">
    <source>
        <dbReference type="Proteomes" id="UP000008144"/>
    </source>
</evidence>
<gene>
    <name evidence="4" type="primary">LOC100180966</name>
</gene>
<accession>A0A1W2WCI3</accession>
<dbReference type="AlphaFoldDB" id="F6T0B7"/>
<dbReference type="PANTHER" id="PTHR48025">
    <property type="entry name" value="OS02G0815200 PROTEIN"/>
    <property type="match status" value="1"/>
</dbReference>
<dbReference type="RefSeq" id="XP_002128579.1">
    <property type="nucleotide sequence ID" value="XM_002128543.5"/>
</dbReference>
<dbReference type="GO" id="GO:0016607">
    <property type="term" value="C:nuclear speck"/>
    <property type="evidence" value="ECO:0000318"/>
    <property type="project" value="GO_Central"/>
</dbReference>
<evidence type="ECO:0000256" key="1">
    <source>
        <dbReference type="ARBA" id="ARBA00022884"/>
    </source>
</evidence>
<evidence type="ECO:0000256" key="2">
    <source>
        <dbReference type="PROSITE-ProRule" id="PRU00176"/>
    </source>
</evidence>
<feature type="domain" description="RRM" evidence="3">
    <location>
        <begin position="2"/>
        <end position="72"/>
    </location>
</feature>
<dbReference type="InterPro" id="IPR000504">
    <property type="entry name" value="RRM_dom"/>
</dbReference>
<dbReference type="FunFam" id="3.30.70.330:FF:001469">
    <property type="entry name" value="RNA-binding protein 4"/>
    <property type="match status" value="1"/>
</dbReference>
<dbReference type="STRING" id="7719.ENSCINP00000017840"/>
<keyword evidence="1 2" id="KW-0694">RNA-binding</keyword>
<dbReference type="PANTHER" id="PTHR48025:SF1">
    <property type="entry name" value="RRM DOMAIN-CONTAINING PROTEIN"/>
    <property type="match status" value="1"/>
</dbReference>
<dbReference type="HOGENOM" id="CLU_826279_0_0_1"/>
<dbReference type="InterPro" id="IPR035979">
    <property type="entry name" value="RBD_domain_sf"/>
</dbReference>
<proteinExistence type="predicted"/>
<dbReference type="Gene3D" id="3.30.70.330">
    <property type="match status" value="2"/>
</dbReference>
<dbReference type="Ensembl" id="ENSCINT00000017840.2">
    <property type="protein sequence ID" value="ENSCINP00000017840.2"/>
    <property type="gene ID" value="ENSCING00000008757.2"/>
</dbReference>
<reference evidence="4" key="3">
    <citation type="submission" date="2025-09" db="UniProtKB">
        <authorList>
            <consortium name="Ensembl"/>
        </authorList>
    </citation>
    <scope>IDENTIFICATION</scope>
</reference>
<name>F6T0B7_CIOIN</name>
<sequence length="336" mass="37011">MVKIFVGRLPEDVKKSELEELFKAYGEITDCSILKNYGFVHMADLNDAKKAIAGLDKTDLKGNSINVELSTTKVQKASKIFVGNLPPETKSADIHKLFKKYGTVIECDVVKNYAFVHMGRENMARDAINGLNNTEFNGNKIGVQMARSQRNLDMHGGPPMHRGDMRGRGRGGRGVYMGPPPRMGLQHPRFRKPYLDDPYLDPPFSRIGRGGLRHRMLGGSSLHERSVGLGSMYGQDLLSRAALRRDPLLSAGGSLLLREREALARRLESEALAESYAGLSGAGSQYDFTSDQLVDLAEPELSLGRYGSSSYMSQSRLADAETARYSAAALDRYGAF</sequence>
<keyword evidence="5" id="KW-1185">Reference proteome</keyword>
<protein>
    <submittedName>
        <fullName evidence="4">RNA-binding protein 4</fullName>
    </submittedName>
</protein>
<dbReference type="InterPro" id="IPR012677">
    <property type="entry name" value="Nucleotide-bd_a/b_plait_sf"/>
</dbReference>
<dbReference type="OrthoDB" id="79941at2759"/>
<dbReference type="OMA" id="PPMHRGD"/>
<organism evidence="4 5">
    <name type="scientific">Ciona intestinalis</name>
    <name type="common">Transparent sea squirt</name>
    <name type="synonym">Ascidia intestinalis</name>
    <dbReference type="NCBI Taxonomy" id="7719"/>
    <lineage>
        <taxon>Eukaryota</taxon>
        <taxon>Metazoa</taxon>
        <taxon>Chordata</taxon>
        <taxon>Tunicata</taxon>
        <taxon>Ascidiacea</taxon>
        <taxon>Phlebobranchia</taxon>
        <taxon>Cionidae</taxon>
        <taxon>Ciona</taxon>
    </lineage>
</organism>
<dbReference type="KEGG" id="cin:100180966"/>
<reference evidence="5" key="1">
    <citation type="journal article" date="2002" name="Science">
        <title>The draft genome of Ciona intestinalis: insights into chordate and vertebrate origins.</title>
        <authorList>
            <person name="Dehal P."/>
            <person name="Satou Y."/>
            <person name="Campbell R.K."/>
            <person name="Chapman J."/>
            <person name="Degnan B."/>
            <person name="De Tomaso A."/>
            <person name="Davidson B."/>
            <person name="Di Gregorio A."/>
            <person name="Gelpke M."/>
            <person name="Goodstein D.M."/>
            <person name="Harafuji N."/>
            <person name="Hastings K.E."/>
            <person name="Ho I."/>
            <person name="Hotta K."/>
            <person name="Huang W."/>
            <person name="Kawashima T."/>
            <person name="Lemaire P."/>
            <person name="Martinez D."/>
            <person name="Meinertzhagen I.A."/>
            <person name="Necula S."/>
            <person name="Nonaka M."/>
            <person name="Putnam N."/>
            <person name="Rash S."/>
            <person name="Saiga H."/>
            <person name="Satake M."/>
            <person name="Terry A."/>
            <person name="Yamada L."/>
            <person name="Wang H.G."/>
            <person name="Awazu S."/>
            <person name="Azumi K."/>
            <person name="Boore J."/>
            <person name="Branno M."/>
            <person name="Chin-Bow S."/>
            <person name="DeSantis R."/>
            <person name="Doyle S."/>
            <person name="Francino P."/>
            <person name="Keys D.N."/>
            <person name="Haga S."/>
            <person name="Hayashi H."/>
            <person name="Hino K."/>
            <person name="Imai K.S."/>
            <person name="Inaba K."/>
            <person name="Kano S."/>
            <person name="Kobayashi K."/>
            <person name="Kobayashi M."/>
            <person name="Lee B.I."/>
            <person name="Makabe K.W."/>
            <person name="Manohar C."/>
            <person name="Matassi G."/>
            <person name="Medina M."/>
            <person name="Mochizuki Y."/>
            <person name="Mount S."/>
            <person name="Morishita T."/>
            <person name="Miura S."/>
            <person name="Nakayama A."/>
            <person name="Nishizaka S."/>
            <person name="Nomoto H."/>
            <person name="Ohta F."/>
            <person name="Oishi K."/>
            <person name="Rigoutsos I."/>
            <person name="Sano M."/>
            <person name="Sasaki A."/>
            <person name="Sasakura Y."/>
            <person name="Shoguchi E."/>
            <person name="Shin-i T."/>
            <person name="Spagnuolo A."/>
            <person name="Stainier D."/>
            <person name="Suzuki M.M."/>
            <person name="Tassy O."/>
            <person name="Takatori N."/>
            <person name="Tokuoka M."/>
            <person name="Yagi K."/>
            <person name="Yoshizaki F."/>
            <person name="Wada S."/>
            <person name="Zhang C."/>
            <person name="Hyatt P.D."/>
            <person name="Larimer F."/>
            <person name="Detter C."/>
            <person name="Doggett N."/>
            <person name="Glavina T."/>
            <person name="Hawkins T."/>
            <person name="Richardson P."/>
            <person name="Lucas S."/>
            <person name="Kohara Y."/>
            <person name="Levine M."/>
            <person name="Satoh N."/>
            <person name="Rokhsar D.S."/>
        </authorList>
    </citation>
    <scope>NUCLEOTIDE SEQUENCE [LARGE SCALE GENOMIC DNA]</scope>
</reference>
<dbReference type="Proteomes" id="UP000008144">
    <property type="component" value="Unassembled WGS sequence"/>
</dbReference>
<dbReference type="GO" id="GO:0000381">
    <property type="term" value="P:regulation of alternative mRNA splicing, via spliceosome"/>
    <property type="evidence" value="ECO:0000318"/>
    <property type="project" value="GO_Central"/>
</dbReference>
<reference evidence="4" key="2">
    <citation type="submission" date="2025-08" db="UniProtKB">
        <authorList>
            <consortium name="Ensembl"/>
        </authorList>
    </citation>
    <scope>IDENTIFICATION</scope>
</reference>
<evidence type="ECO:0000313" key="4">
    <source>
        <dbReference type="Ensembl" id="ENSCINP00000017840.2"/>
    </source>
</evidence>